<feature type="chain" id="PRO_5014812145" description="Glycosyl hydrolase family 30 beta sandwich domain-containing protein" evidence="1">
    <location>
        <begin position="27"/>
        <end position="170"/>
    </location>
</feature>
<feature type="signal peptide" evidence="1">
    <location>
        <begin position="1"/>
        <end position="26"/>
    </location>
</feature>
<dbReference type="Pfam" id="PF17189">
    <property type="entry name" value="Glyco_hydro_30C"/>
    <property type="match status" value="1"/>
</dbReference>
<dbReference type="Proteomes" id="UP000230790">
    <property type="component" value="Unassembled WGS sequence"/>
</dbReference>
<name>A0A2M8Q7X2_9CHLR</name>
<feature type="non-terminal residue" evidence="3">
    <location>
        <position position="1"/>
    </location>
</feature>
<protein>
    <recommendedName>
        <fullName evidence="2">Glycosyl hydrolase family 30 beta sandwich domain-containing protein</fullName>
    </recommendedName>
</protein>
<feature type="non-terminal residue" evidence="3">
    <location>
        <position position="170"/>
    </location>
</feature>
<evidence type="ECO:0000259" key="2">
    <source>
        <dbReference type="Pfam" id="PF17189"/>
    </source>
</evidence>
<dbReference type="EMBL" id="PGTN01000677">
    <property type="protein sequence ID" value="PJF45874.1"/>
    <property type="molecule type" value="Genomic_DNA"/>
</dbReference>
<dbReference type="AlphaFoldDB" id="A0A2M8Q7X2"/>
<feature type="domain" description="Glycosyl hydrolase family 30 beta sandwich" evidence="2">
    <location>
        <begin position="117"/>
        <end position="151"/>
    </location>
</feature>
<proteinExistence type="predicted"/>
<evidence type="ECO:0000256" key="1">
    <source>
        <dbReference type="SAM" id="SignalP"/>
    </source>
</evidence>
<accession>A0A2M8Q7X2</accession>
<dbReference type="InterPro" id="IPR033452">
    <property type="entry name" value="GH30_C"/>
</dbReference>
<gene>
    <name evidence="3" type="ORF">CUN48_16670</name>
</gene>
<evidence type="ECO:0000313" key="4">
    <source>
        <dbReference type="Proteomes" id="UP000230790"/>
    </source>
</evidence>
<evidence type="ECO:0000313" key="3">
    <source>
        <dbReference type="EMBL" id="PJF45874.1"/>
    </source>
</evidence>
<organism evidence="3 4">
    <name type="scientific">Candidatus Thermofonsia Clade 3 bacterium</name>
    <dbReference type="NCBI Taxonomy" id="2364212"/>
    <lineage>
        <taxon>Bacteria</taxon>
        <taxon>Bacillati</taxon>
        <taxon>Chloroflexota</taxon>
        <taxon>Candidatus Thermofontia</taxon>
        <taxon>Candidatus Thermofonsia Clade 3</taxon>
    </lineage>
</organism>
<comment type="caution">
    <text evidence="3">The sequence shown here is derived from an EMBL/GenBank/DDBJ whole genome shotgun (WGS) entry which is preliminary data.</text>
</comment>
<reference evidence="3 4" key="1">
    <citation type="submission" date="2017-11" db="EMBL/GenBank/DDBJ databases">
        <title>Evolution of Phototrophy in the Chloroflexi Phylum Driven by Horizontal Gene Transfer.</title>
        <authorList>
            <person name="Ward L.M."/>
            <person name="Hemp J."/>
            <person name="Shih P.M."/>
            <person name="Mcglynn S.E."/>
            <person name="Fischer W."/>
        </authorList>
    </citation>
    <scope>NUCLEOTIDE SEQUENCE [LARGE SCALE GENOMIC DNA]</scope>
    <source>
        <strain evidence="3">JP3_7</strain>
    </source>
</reference>
<keyword evidence="1" id="KW-0732">Signal</keyword>
<sequence length="170" mass="17849">SKWHKFLTAALLTALLVTALAPVVLAAEQAAPAAQVRASEVSGTIPGGQFAKIWLGLVPNQPGTVTVTARWDRSNPERNGVGFYVLTEANLSAVINGARIDLNNVAMGDTNFFPRGEDNVQGAAFRATGGSYTIVVYNDSATDANFTLSVDNGVFVDESNQVRPVGVAAE</sequence>